<evidence type="ECO:0000256" key="7">
    <source>
        <dbReference type="ARBA" id="ARBA00023040"/>
    </source>
</evidence>
<proteinExistence type="inferred from homology"/>
<accession>F7C278</accession>
<dbReference type="STRING" id="13616.ENSMODP00000020317"/>
<comment type="similarity">
    <text evidence="11">Belongs to the G-protein coupled receptor 1 family.</text>
</comment>
<dbReference type="PRINTS" id="PR00245">
    <property type="entry name" value="OLFACTORYR"/>
</dbReference>
<evidence type="ECO:0000256" key="4">
    <source>
        <dbReference type="ARBA" id="ARBA00022692"/>
    </source>
</evidence>
<keyword evidence="4 11" id="KW-0812">Transmembrane</keyword>
<dbReference type="Ensembl" id="ENSMODT00000020674.3">
    <property type="protein sequence ID" value="ENSMODP00000020317.3"/>
    <property type="gene ID" value="ENSMODG00000045132.1"/>
</dbReference>
<dbReference type="OrthoDB" id="6144223at2759"/>
<feature type="transmembrane region" description="Helical" evidence="12">
    <location>
        <begin position="140"/>
        <end position="158"/>
    </location>
</feature>
<evidence type="ECO:0000256" key="1">
    <source>
        <dbReference type="ARBA" id="ARBA00004651"/>
    </source>
</evidence>
<feature type="transmembrane region" description="Helical" evidence="12">
    <location>
        <begin position="206"/>
        <end position="226"/>
    </location>
</feature>
<name>F7C278_MONDO</name>
<reference evidence="14" key="2">
    <citation type="submission" date="2025-08" db="UniProtKB">
        <authorList>
            <consortium name="Ensembl"/>
        </authorList>
    </citation>
    <scope>IDENTIFICATION</scope>
</reference>
<evidence type="ECO:0000256" key="2">
    <source>
        <dbReference type="ARBA" id="ARBA00022475"/>
    </source>
</evidence>
<feature type="transmembrane region" description="Helical" evidence="12">
    <location>
        <begin position="272"/>
        <end position="291"/>
    </location>
</feature>
<keyword evidence="10 11" id="KW-0807">Transducer</keyword>
<dbReference type="SUPFAM" id="SSF81321">
    <property type="entry name" value="Family A G protein-coupled receptor-like"/>
    <property type="match status" value="1"/>
</dbReference>
<evidence type="ECO:0000259" key="13">
    <source>
        <dbReference type="PROSITE" id="PS50262"/>
    </source>
</evidence>
<dbReference type="FunFam" id="1.20.1070.10:FF:000005">
    <property type="entry name" value="Olfactory receptor"/>
    <property type="match status" value="1"/>
</dbReference>
<comment type="subcellular location">
    <subcellularLocation>
        <location evidence="1 12">Cell membrane</location>
        <topology evidence="1 12">Multi-pass membrane protein</topology>
    </subcellularLocation>
</comment>
<evidence type="ECO:0000256" key="9">
    <source>
        <dbReference type="ARBA" id="ARBA00023170"/>
    </source>
</evidence>
<evidence type="ECO:0000256" key="8">
    <source>
        <dbReference type="ARBA" id="ARBA00023136"/>
    </source>
</evidence>
<feature type="domain" description="G-protein coupled receptors family 1 profile" evidence="13">
    <location>
        <begin position="41"/>
        <end position="289"/>
    </location>
</feature>
<evidence type="ECO:0000256" key="3">
    <source>
        <dbReference type="ARBA" id="ARBA00022606"/>
    </source>
</evidence>
<keyword evidence="5 12" id="KW-0552">Olfaction</keyword>
<dbReference type="Proteomes" id="UP000002280">
    <property type="component" value="Chromosome 6"/>
</dbReference>
<keyword evidence="3 12" id="KW-0716">Sensory transduction</keyword>
<reference evidence="14 15" key="1">
    <citation type="journal article" date="2007" name="Nature">
        <title>Genome of the marsupial Monodelphis domestica reveals innovation in non-coding sequences.</title>
        <authorList>
            <person name="Mikkelsen T.S."/>
            <person name="Wakefield M.J."/>
            <person name="Aken B."/>
            <person name="Amemiya C.T."/>
            <person name="Chang J.L."/>
            <person name="Duke S."/>
            <person name="Garber M."/>
            <person name="Gentles A.J."/>
            <person name="Goodstadt L."/>
            <person name="Heger A."/>
            <person name="Jurka J."/>
            <person name="Kamal M."/>
            <person name="Mauceli E."/>
            <person name="Searle S.M."/>
            <person name="Sharpe T."/>
            <person name="Baker M.L."/>
            <person name="Batzer M.A."/>
            <person name="Benos P.V."/>
            <person name="Belov K."/>
            <person name="Clamp M."/>
            <person name="Cook A."/>
            <person name="Cuff J."/>
            <person name="Das R."/>
            <person name="Davidow L."/>
            <person name="Deakin J.E."/>
            <person name="Fazzari M.J."/>
            <person name="Glass J.L."/>
            <person name="Grabherr M."/>
            <person name="Greally J.M."/>
            <person name="Gu W."/>
            <person name="Hore T.A."/>
            <person name="Huttley G.A."/>
            <person name="Kleber M."/>
            <person name="Jirtle R.L."/>
            <person name="Koina E."/>
            <person name="Lee J.T."/>
            <person name="Mahony S."/>
            <person name="Marra M.A."/>
            <person name="Miller R.D."/>
            <person name="Nicholls R.D."/>
            <person name="Oda M."/>
            <person name="Papenfuss A.T."/>
            <person name="Parra Z.E."/>
            <person name="Pollock D.D."/>
            <person name="Ray D.A."/>
            <person name="Schein J.E."/>
            <person name="Speed T.P."/>
            <person name="Thompson K."/>
            <person name="VandeBerg J.L."/>
            <person name="Wade C.M."/>
            <person name="Walker J.A."/>
            <person name="Waters P.D."/>
            <person name="Webber C."/>
            <person name="Weidman J.R."/>
            <person name="Xie X."/>
            <person name="Zody M.C."/>
            <person name="Baldwin J."/>
            <person name="Abdouelleil A."/>
            <person name="Abdulkadir J."/>
            <person name="Abebe A."/>
            <person name="Abera B."/>
            <person name="Abreu J."/>
            <person name="Acer S.C."/>
            <person name="Aftuck L."/>
            <person name="Alexander A."/>
            <person name="An P."/>
            <person name="Anderson E."/>
            <person name="Anderson S."/>
            <person name="Arachi H."/>
            <person name="Azer M."/>
            <person name="Bachantsang P."/>
            <person name="Barry A."/>
            <person name="Bayul T."/>
            <person name="Berlin A."/>
            <person name="Bessette D."/>
            <person name="Bloom T."/>
            <person name="Bloom T."/>
            <person name="Boguslavskiy L."/>
            <person name="Bonnet C."/>
            <person name="Boukhgalter B."/>
            <person name="Bourzgui I."/>
            <person name="Brown A."/>
            <person name="Cahill P."/>
            <person name="Channer S."/>
            <person name="Cheshatsang Y."/>
            <person name="Chuda L."/>
            <person name="Citroen M."/>
            <person name="Collymore A."/>
            <person name="Cooke P."/>
            <person name="Costello M."/>
            <person name="D'Aco K."/>
            <person name="Daza R."/>
            <person name="De Haan G."/>
            <person name="DeGray S."/>
            <person name="DeMaso C."/>
            <person name="Dhargay N."/>
            <person name="Dooley K."/>
            <person name="Dooley E."/>
            <person name="Doricent M."/>
            <person name="Dorje P."/>
            <person name="Dorjee K."/>
            <person name="Dupes A."/>
            <person name="Elong R."/>
            <person name="Falk J."/>
            <person name="Farina A."/>
            <person name="Faro S."/>
            <person name="Ferguson D."/>
            <person name="Fisher S."/>
            <person name="Foley C.D."/>
            <person name="Franke A."/>
            <person name="Friedrich D."/>
            <person name="Gadbois L."/>
            <person name="Gearin G."/>
            <person name="Gearin C.R."/>
            <person name="Giannoukos G."/>
            <person name="Goode T."/>
            <person name="Graham J."/>
            <person name="Grandbois E."/>
            <person name="Grewal S."/>
            <person name="Gyaltsen K."/>
            <person name="Hafez N."/>
            <person name="Hagos B."/>
            <person name="Hall J."/>
            <person name="Henson C."/>
            <person name="Hollinger A."/>
            <person name="Honan T."/>
            <person name="Huard M.D."/>
            <person name="Hughes L."/>
            <person name="Hurhula B."/>
            <person name="Husby M.E."/>
            <person name="Kamat A."/>
            <person name="Kanga B."/>
            <person name="Kashin S."/>
            <person name="Khazanovich D."/>
            <person name="Kisner P."/>
            <person name="Lance K."/>
            <person name="Lara M."/>
            <person name="Lee W."/>
            <person name="Lennon N."/>
            <person name="Letendre F."/>
            <person name="LeVine R."/>
            <person name="Lipovsky A."/>
            <person name="Liu X."/>
            <person name="Liu J."/>
            <person name="Liu S."/>
            <person name="Lokyitsang T."/>
            <person name="Lokyitsang Y."/>
            <person name="Lubonja R."/>
            <person name="Lui A."/>
            <person name="MacDonald P."/>
            <person name="Magnisalis V."/>
            <person name="Maru K."/>
            <person name="Matthews C."/>
            <person name="McCusker W."/>
            <person name="McDonough S."/>
            <person name="Mehta T."/>
            <person name="Meldrim J."/>
            <person name="Meneus L."/>
            <person name="Mihai O."/>
            <person name="Mihalev A."/>
            <person name="Mihova T."/>
            <person name="Mittelman R."/>
            <person name="Mlenga V."/>
            <person name="Montmayeur A."/>
            <person name="Mulrain L."/>
            <person name="Navidi A."/>
            <person name="Naylor J."/>
            <person name="Negash T."/>
            <person name="Nguyen T."/>
            <person name="Nguyen N."/>
            <person name="Nicol R."/>
            <person name="Norbu C."/>
            <person name="Norbu N."/>
            <person name="Novod N."/>
            <person name="O'Neill B."/>
            <person name="Osman S."/>
            <person name="Markiewicz E."/>
            <person name="Oyono O.L."/>
            <person name="Patti C."/>
            <person name="Phunkhang P."/>
            <person name="Pierre F."/>
            <person name="Priest M."/>
            <person name="Raghuraman S."/>
            <person name="Rege F."/>
            <person name="Reyes R."/>
            <person name="Rise C."/>
            <person name="Rogov P."/>
            <person name="Ross K."/>
            <person name="Ryan E."/>
            <person name="Settipalli S."/>
            <person name="Shea T."/>
            <person name="Sherpa N."/>
            <person name="Shi L."/>
            <person name="Shih D."/>
            <person name="Sparrow T."/>
            <person name="Spaulding J."/>
            <person name="Stalker J."/>
            <person name="Stange-Thomann N."/>
            <person name="Stavropoulos S."/>
            <person name="Stone C."/>
            <person name="Strader C."/>
            <person name="Tesfaye S."/>
            <person name="Thomson T."/>
            <person name="Thoulutsang Y."/>
            <person name="Thoulutsang D."/>
            <person name="Topham K."/>
            <person name="Topping I."/>
            <person name="Tsamla T."/>
            <person name="Vassiliev H."/>
            <person name="Vo A."/>
            <person name="Wangchuk T."/>
            <person name="Wangdi T."/>
            <person name="Weiand M."/>
            <person name="Wilkinson J."/>
            <person name="Wilson A."/>
            <person name="Yadav S."/>
            <person name="Young G."/>
            <person name="Yu Q."/>
            <person name="Zembek L."/>
            <person name="Zhong D."/>
            <person name="Zimmer A."/>
            <person name="Zwirko Z."/>
            <person name="Jaffe D.B."/>
            <person name="Alvarez P."/>
            <person name="Brockman W."/>
            <person name="Butler J."/>
            <person name="Chin C."/>
            <person name="Gnerre S."/>
            <person name="MacCallum I."/>
            <person name="Graves J.A."/>
            <person name="Ponting C.P."/>
            <person name="Breen M."/>
            <person name="Samollow P.B."/>
            <person name="Lander E.S."/>
            <person name="Lindblad-Toh K."/>
        </authorList>
    </citation>
    <scope>NUCLEOTIDE SEQUENCE [LARGE SCALE GENOMIC DNA]</scope>
</reference>
<feature type="transmembrane region" description="Helical" evidence="12">
    <location>
        <begin position="238"/>
        <end position="260"/>
    </location>
</feature>
<evidence type="ECO:0000256" key="12">
    <source>
        <dbReference type="RuleBase" id="RU363047"/>
    </source>
</evidence>
<dbReference type="GO" id="GO:0004984">
    <property type="term" value="F:olfactory receptor activity"/>
    <property type="evidence" value="ECO:0000318"/>
    <property type="project" value="GO_Central"/>
</dbReference>
<keyword evidence="15" id="KW-1185">Reference proteome</keyword>
<keyword evidence="6 12" id="KW-1133">Transmembrane helix</keyword>
<dbReference type="PRINTS" id="PR00237">
    <property type="entry name" value="GPCRRHODOPSN"/>
</dbReference>
<evidence type="ECO:0000256" key="11">
    <source>
        <dbReference type="RuleBase" id="RU000688"/>
    </source>
</evidence>
<dbReference type="InterPro" id="IPR000276">
    <property type="entry name" value="GPCR_Rhodpsn"/>
</dbReference>
<dbReference type="Gene3D" id="1.20.1070.10">
    <property type="entry name" value="Rhodopsin 7-helix transmembrane proteins"/>
    <property type="match status" value="1"/>
</dbReference>
<dbReference type="OMA" id="VSYTMGS"/>
<dbReference type="eggNOG" id="ENOG502RTYY">
    <property type="taxonomic scope" value="Eukaryota"/>
</dbReference>
<organism evidence="14 15">
    <name type="scientific">Monodelphis domestica</name>
    <name type="common">Gray short-tailed opossum</name>
    <dbReference type="NCBI Taxonomy" id="13616"/>
    <lineage>
        <taxon>Eukaryota</taxon>
        <taxon>Metazoa</taxon>
        <taxon>Chordata</taxon>
        <taxon>Craniata</taxon>
        <taxon>Vertebrata</taxon>
        <taxon>Euteleostomi</taxon>
        <taxon>Mammalia</taxon>
        <taxon>Metatheria</taxon>
        <taxon>Didelphimorphia</taxon>
        <taxon>Didelphidae</taxon>
        <taxon>Monodelphis</taxon>
    </lineage>
</organism>
<dbReference type="PROSITE" id="PS50262">
    <property type="entry name" value="G_PROTEIN_RECEP_F1_2"/>
    <property type="match status" value="1"/>
</dbReference>
<dbReference type="GeneTree" id="ENSGT01040000240406"/>
<dbReference type="HOGENOM" id="CLU_012526_8_1_1"/>
<dbReference type="PROSITE" id="PS00237">
    <property type="entry name" value="G_PROTEIN_RECEP_F1_1"/>
    <property type="match status" value="1"/>
</dbReference>
<keyword evidence="2 12" id="KW-1003">Cell membrane</keyword>
<reference evidence="14" key="3">
    <citation type="submission" date="2025-09" db="UniProtKB">
        <authorList>
            <consortium name="Ensembl"/>
        </authorList>
    </citation>
    <scope>IDENTIFICATION</scope>
</reference>
<evidence type="ECO:0000256" key="10">
    <source>
        <dbReference type="ARBA" id="ARBA00023224"/>
    </source>
</evidence>
<protein>
    <recommendedName>
        <fullName evidence="12">Olfactory receptor</fullName>
    </recommendedName>
</protein>
<keyword evidence="8 12" id="KW-0472">Membrane</keyword>
<dbReference type="GO" id="GO:0050911">
    <property type="term" value="P:detection of chemical stimulus involved in sensory perception of smell"/>
    <property type="evidence" value="ECO:0000318"/>
    <property type="project" value="GO_Central"/>
</dbReference>
<dbReference type="InParanoid" id="F7C278"/>
<dbReference type="PANTHER" id="PTHR26453">
    <property type="entry name" value="OLFACTORY RECEPTOR"/>
    <property type="match status" value="1"/>
</dbReference>
<evidence type="ECO:0000256" key="6">
    <source>
        <dbReference type="ARBA" id="ARBA00022989"/>
    </source>
</evidence>
<dbReference type="Pfam" id="PF13853">
    <property type="entry name" value="7tm_4"/>
    <property type="match status" value="1"/>
</dbReference>
<keyword evidence="9 11" id="KW-0675">Receptor</keyword>
<gene>
    <name evidence="14" type="primary">LOC100616763</name>
</gene>
<sequence>MEGVNWTSRKEFVLLGFSDYPKTEMLIFILCLIMYLVILMGNSIIIVLTILDCHLHTPMYFFLSNLSFLDICFTSFFVPKMLTNFLSENKTISFYGCMIQMYITLSMGSTECVLLATMAYDRYVAICNPLRYPIIMNKRLCVQLVITSWVIGFLDSAMETALVIGLPFCGKNIINHFVCELLAILKLVCVDISLNEIILLIDSMTFAFSPLLLIITSYIFILSAILRINSAEGRKKAFSTCSSHLTVVTVFYGTILFIYMKPRSKNSIADKFITLFYSVMTPMLNPIIYTLRNKEVNRAMRNVLKRLTFVRGL</sequence>
<feature type="transmembrane region" description="Helical" evidence="12">
    <location>
        <begin position="60"/>
        <end position="79"/>
    </location>
</feature>
<feature type="transmembrane region" description="Helical" evidence="12">
    <location>
        <begin position="99"/>
        <end position="120"/>
    </location>
</feature>
<dbReference type="InterPro" id="IPR017452">
    <property type="entry name" value="GPCR_Rhodpsn_7TM"/>
</dbReference>
<dbReference type="CDD" id="cd15430">
    <property type="entry name" value="7tmA_OR13-like"/>
    <property type="match status" value="1"/>
</dbReference>
<evidence type="ECO:0000256" key="5">
    <source>
        <dbReference type="ARBA" id="ARBA00022725"/>
    </source>
</evidence>
<dbReference type="KEGG" id="mdo:100616725"/>
<dbReference type="GO" id="GO:0005886">
    <property type="term" value="C:plasma membrane"/>
    <property type="evidence" value="ECO:0000318"/>
    <property type="project" value="GO_Central"/>
</dbReference>
<dbReference type="GO" id="GO:0004930">
    <property type="term" value="F:G protein-coupled receptor activity"/>
    <property type="evidence" value="ECO:0007669"/>
    <property type="project" value="UniProtKB-KW"/>
</dbReference>
<dbReference type="AlphaFoldDB" id="F7C278"/>
<keyword evidence="7 11" id="KW-0297">G-protein coupled receptor</keyword>
<evidence type="ECO:0000313" key="14">
    <source>
        <dbReference type="Ensembl" id="ENSMODP00000020317.3"/>
    </source>
</evidence>
<feature type="transmembrane region" description="Helical" evidence="12">
    <location>
        <begin position="25"/>
        <end position="48"/>
    </location>
</feature>
<dbReference type="InterPro" id="IPR000725">
    <property type="entry name" value="Olfact_rcpt"/>
</dbReference>
<evidence type="ECO:0000313" key="15">
    <source>
        <dbReference type="Proteomes" id="UP000002280"/>
    </source>
</evidence>